<evidence type="ECO:0000256" key="1">
    <source>
        <dbReference type="SAM" id="SignalP"/>
    </source>
</evidence>
<protein>
    <submittedName>
        <fullName evidence="2">Uncharacterized protein</fullName>
    </submittedName>
</protein>
<comment type="caution">
    <text evidence="2">The sequence shown here is derived from an EMBL/GenBank/DDBJ whole genome shotgun (WGS) entry which is preliminary data.</text>
</comment>
<feature type="chain" id="PRO_5013318774" evidence="1">
    <location>
        <begin position="23"/>
        <end position="146"/>
    </location>
</feature>
<dbReference type="STRING" id="454136.NIES2119_02715"/>
<reference evidence="2 3" key="1">
    <citation type="submission" date="2016-11" db="EMBL/GenBank/DDBJ databases">
        <title>Draft Genome Sequences of Nine Cyanobacterial Strains from Diverse Habitats.</title>
        <authorList>
            <person name="Zhu T."/>
            <person name="Hou S."/>
            <person name="Lu X."/>
            <person name="Hess W.R."/>
        </authorList>
    </citation>
    <scope>NUCLEOTIDE SEQUENCE [LARGE SCALE GENOMIC DNA]</scope>
    <source>
        <strain evidence="2 3">IAM M-71</strain>
    </source>
</reference>
<keyword evidence="1" id="KW-0732">Signal</keyword>
<dbReference type="Proteomes" id="UP000185860">
    <property type="component" value="Unassembled WGS sequence"/>
</dbReference>
<evidence type="ECO:0000313" key="2">
    <source>
        <dbReference type="EMBL" id="OKH40541.1"/>
    </source>
</evidence>
<dbReference type="AlphaFoldDB" id="A0A1U7ISQ9"/>
<dbReference type="RefSeq" id="WP_073591922.1">
    <property type="nucleotide sequence ID" value="NZ_MRCE01000002.1"/>
</dbReference>
<organism evidence="2 3">
    <name type="scientific">[Phormidium ambiguum] IAM M-71</name>
    <dbReference type="NCBI Taxonomy" id="454136"/>
    <lineage>
        <taxon>Bacteria</taxon>
        <taxon>Bacillati</taxon>
        <taxon>Cyanobacteriota</taxon>
        <taxon>Cyanophyceae</taxon>
        <taxon>Oscillatoriophycideae</taxon>
        <taxon>Aerosakkonematales</taxon>
        <taxon>Aerosakkonemataceae</taxon>
        <taxon>Floridanema</taxon>
    </lineage>
</organism>
<dbReference type="EMBL" id="MRCE01000002">
    <property type="protein sequence ID" value="OKH40541.1"/>
    <property type="molecule type" value="Genomic_DNA"/>
</dbReference>
<feature type="signal peptide" evidence="1">
    <location>
        <begin position="1"/>
        <end position="22"/>
    </location>
</feature>
<dbReference type="OrthoDB" id="513138at2"/>
<gene>
    <name evidence="2" type="ORF">NIES2119_02715</name>
</gene>
<sequence>MKIRFLAALVILSSITVTIPSAVFSQPKTGANTFSAGFWQPQAQVNPKEPIKITVLNQSGVRVNYAFGRNASGILPPNGTTNFTAGSINQVQDIVNVNIYSPEELQFDYSTDPRQNQLFVRVRLAGNPADEDRSVYIDETGRVYSF</sequence>
<proteinExistence type="predicted"/>
<accession>A0A1U7ISQ9</accession>
<evidence type="ECO:0000313" key="3">
    <source>
        <dbReference type="Proteomes" id="UP000185860"/>
    </source>
</evidence>
<name>A0A1U7ISQ9_9CYAN</name>